<gene>
    <name evidence="5" type="ORF">AVDCRST_MAG18-3556</name>
</gene>
<accession>A0A6J4VS97</accession>
<dbReference type="GO" id="GO:0030655">
    <property type="term" value="P:beta-lactam antibiotic catabolic process"/>
    <property type="evidence" value="ECO:0007669"/>
    <property type="project" value="InterPro"/>
</dbReference>
<evidence type="ECO:0000259" key="4">
    <source>
        <dbReference type="Pfam" id="PF13354"/>
    </source>
</evidence>
<dbReference type="AlphaFoldDB" id="A0A6J4VS97"/>
<evidence type="ECO:0000256" key="3">
    <source>
        <dbReference type="ARBA" id="ARBA00012865"/>
    </source>
</evidence>
<evidence type="ECO:0000313" key="5">
    <source>
        <dbReference type="EMBL" id="CAA9583943.1"/>
    </source>
</evidence>
<comment type="similarity">
    <text evidence="2">Belongs to the class-A beta-lactamase family.</text>
</comment>
<organism evidence="5">
    <name type="scientific">uncultured Thermomicrobiales bacterium</name>
    <dbReference type="NCBI Taxonomy" id="1645740"/>
    <lineage>
        <taxon>Bacteria</taxon>
        <taxon>Pseudomonadati</taxon>
        <taxon>Thermomicrobiota</taxon>
        <taxon>Thermomicrobia</taxon>
        <taxon>Thermomicrobiales</taxon>
        <taxon>environmental samples</taxon>
    </lineage>
</organism>
<dbReference type="InterPro" id="IPR012338">
    <property type="entry name" value="Beta-lactam/transpept-like"/>
</dbReference>
<dbReference type="Gene3D" id="3.40.710.10">
    <property type="entry name" value="DD-peptidase/beta-lactamase superfamily"/>
    <property type="match status" value="1"/>
</dbReference>
<comment type="catalytic activity">
    <reaction evidence="1">
        <text>a beta-lactam + H2O = a substituted beta-amino acid</text>
        <dbReference type="Rhea" id="RHEA:20401"/>
        <dbReference type="ChEBI" id="CHEBI:15377"/>
        <dbReference type="ChEBI" id="CHEBI:35627"/>
        <dbReference type="ChEBI" id="CHEBI:140347"/>
        <dbReference type="EC" id="3.5.2.6"/>
    </reaction>
</comment>
<proteinExistence type="inferred from homology"/>
<dbReference type="EC" id="3.5.2.6" evidence="3"/>
<dbReference type="InterPro" id="IPR000871">
    <property type="entry name" value="Beta-lactam_class-A"/>
</dbReference>
<dbReference type="EMBL" id="CADCWN010000276">
    <property type="protein sequence ID" value="CAA9583943.1"/>
    <property type="molecule type" value="Genomic_DNA"/>
</dbReference>
<reference evidence="5" key="1">
    <citation type="submission" date="2020-02" db="EMBL/GenBank/DDBJ databases">
        <authorList>
            <person name="Meier V. D."/>
        </authorList>
    </citation>
    <scope>NUCLEOTIDE SEQUENCE</scope>
    <source>
        <strain evidence="5">AVDCRST_MAG18</strain>
    </source>
</reference>
<dbReference type="InterPro" id="IPR045155">
    <property type="entry name" value="Beta-lactam_cat"/>
</dbReference>
<feature type="domain" description="Beta-lactamase class A catalytic" evidence="4">
    <location>
        <begin position="34"/>
        <end position="239"/>
    </location>
</feature>
<dbReference type="SUPFAM" id="SSF56601">
    <property type="entry name" value="beta-lactamase/transpeptidase-like"/>
    <property type="match status" value="1"/>
</dbReference>
<dbReference type="PANTHER" id="PTHR35333:SF3">
    <property type="entry name" value="BETA-LACTAMASE-TYPE TRANSPEPTIDASE FOLD CONTAINING PROTEIN"/>
    <property type="match status" value="1"/>
</dbReference>
<sequence>MTAKRTDWTPVAALAEEVERGGGIVGIAIIAPGGERYARHGARPFRAASTVKIPLMIEIYRQIDRGERALDDPHTLRAADKTPGSGVLLHLHDGLPLTLNDLIYLMISISDNTATNILIDLAGMDRVNATMRALGMATSTLGRKMRGRPAQGDEPENWATPDEYATVVGTLLEHRAASPDACDRMLTMLERQQNARRLARHLPEREDVRWGSKTGSIVGVTNDVGFITTPRGTLIASVFCEHLADQHIGEQLIGEISRTALHATNLLDPL</sequence>
<evidence type="ECO:0000256" key="1">
    <source>
        <dbReference type="ARBA" id="ARBA00001526"/>
    </source>
</evidence>
<evidence type="ECO:0000256" key="2">
    <source>
        <dbReference type="ARBA" id="ARBA00009009"/>
    </source>
</evidence>
<dbReference type="GO" id="GO:0008800">
    <property type="term" value="F:beta-lactamase activity"/>
    <property type="evidence" value="ECO:0007669"/>
    <property type="project" value="UniProtKB-EC"/>
</dbReference>
<dbReference type="Pfam" id="PF13354">
    <property type="entry name" value="Beta-lactamase2"/>
    <property type="match status" value="1"/>
</dbReference>
<protein>
    <recommendedName>
        <fullName evidence="3">beta-lactamase</fullName>
        <ecNumber evidence="3">3.5.2.6</ecNumber>
    </recommendedName>
</protein>
<dbReference type="PANTHER" id="PTHR35333">
    <property type="entry name" value="BETA-LACTAMASE"/>
    <property type="match status" value="1"/>
</dbReference>
<name>A0A6J4VS97_9BACT</name>
<dbReference type="GO" id="GO:0046677">
    <property type="term" value="P:response to antibiotic"/>
    <property type="evidence" value="ECO:0007669"/>
    <property type="project" value="InterPro"/>
</dbReference>